<protein>
    <recommendedName>
        <fullName evidence="3">Auto-transporter adhesin head GIN domain-containing protein</fullName>
    </recommendedName>
</protein>
<dbReference type="Proteomes" id="UP000600214">
    <property type="component" value="Unassembled WGS sequence"/>
</dbReference>
<keyword evidence="2" id="KW-1185">Reference proteome</keyword>
<evidence type="ECO:0000313" key="1">
    <source>
        <dbReference type="EMBL" id="GGH37034.1"/>
    </source>
</evidence>
<gene>
    <name evidence="1" type="ORF">GCM10007423_29770</name>
</gene>
<comment type="caution">
    <text evidence="1">The sequence shown here is derived from an EMBL/GenBank/DDBJ whole genome shotgun (WGS) entry which is preliminary data.</text>
</comment>
<dbReference type="Gene3D" id="2.160.20.120">
    <property type="match status" value="1"/>
</dbReference>
<dbReference type="EMBL" id="BMIA01000002">
    <property type="protein sequence ID" value="GGH37034.1"/>
    <property type="molecule type" value="Genomic_DNA"/>
</dbReference>
<dbReference type="RefSeq" id="WP_188933412.1">
    <property type="nucleotide sequence ID" value="NZ_BMIA01000002.1"/>
</dbReference>
<sequence length="232" mass="25799">MKTSNILLIVTVSLFFLVTLSSNLALKSQFDKIDKNDAFYGFSRHPIKPFQYIKLLGKDVGLTEIRQGPVAEIRMITLPKYLRWDSSGDTLILTYTPEVNQGYRPRGGTYGSLPSFYVITPSLQGIILDNVRCKVRNFKFGDLTVQQKGDGLFFAGSSIDNLTANVAANGYLKLDQDNQIGRADITVRDSSVLSADKDMFKLFNAKIDSSAYISMPGSMLKKMMTGNKIAPR</sequence>
<accession>A0ABQ1YUG6</accession>
<evidence type="ECO:0000313" key="2">
    <source>
        <dbReference type="Proteomes" id="UP000600214"/>
    </source>
</evidence>
<proteinExistence type="predicted"/>
<name>A0ABQ1YUG6_9BACT</name>
<evidence type="ECO:0008006" key="3">
    <source>
        <dbReference type="Google" id="ProtNLM"/>
    </source>
</evidence>
<organism evidence="1 2">
    <name type="scientific">Dyadobacter endophyticus</name>
    <dbReference type="NCBI Taxonomy" id="1749036"/>
    <lineage>
        <taxon>Bacteria</taxon>
        <taxon>Pseudomonadati</taxon>
        <taxon>Bacteroidota</taxon>
        <taxon>Cytophagia</taxon>
        <taxon>Cytophagales</taxon>
        <taxon>Spirosomataceae</taxon>
        <taxon>Dyadobacter</taxon>
    </lineage>
</organism>
<reference evidence="2" key="1">
    <citation type="journal article" date="2019" name="Int. J. Syst. Evol. Microbiol.">
        <title>The Global Catalogue of Microorganisms (GCM) 10K type strain sequencing project: providing services to taxonomists for standard genome sequencing and annotation.</title>
        <authorList>
            <consortium name="The Broad Institute Genomics Platform"/>
            <consortium name="The Broad Institute Genome Sequencing Center for Infectious Disease"/>
            <person name="Wu L."/>
            <person name="Ma J."/>
        </authorList>
    </citation>
    <scope>NUCLEOTIDE SEQUENCE [LARGE SCALE GENOMIC DNA]</scope>
    <source>
        <strain evidence="2">CGMCC 1.15288</strain>
    </source>
</reference>